<dbReference type="PANTHER" id="PTHR43369">
    <property type="entry name" value="PHOSPHORIBOSYLGLYCINAMIDE FORMYLTRANSFERASE"/>
    <property type="match status" value="1"/>
</dbReference>
<dbReference type="InterPro" id="IPR004607">
    <property type="entry name" value="GART"/>
</dbReference>
<reference evidence="10" key="1">
    <citation type="submission" date="2019-08" db="EMBL/GenBank/DDBJ databases">
        <authorList>
            <person name="Kucharzyk K."/>
            <person name="Murdoch R.W."/>
            <person name="Higgins S."/>
            <person name="Loffler F."/>
        </authorList>
    </citation>
    <scope>NUCLEOTIDE SEQUENCE</scope>
</reference>
<evidence type="ECO:0000256" key="3">
    <source>
        <dbReference type="ARBA" id="ARBA00022679"/>
    </source>
</evidence>
<dbReference type="UniPathway" id="UPA00074">
    <property type="reaction ID" value="UER00126"/>
</dbReference>
<evidence type="ECO:0000256" key="5">
    <source>
        <dbReference type="ARBA" id="ARBA00038440"/>
    </source>
</evidence>
<dbReference type="EC" id="2.1.2.2" evidence="2"/>
<dbReference type="EMBL" id="VSSQ01010390">
    <property type="protein sequence ID" value="MPM44212.1"/>
    <property type="molecule type" value="Genomic_DNA"/>
</dbReference>
<name>A0A644ZTM6_9ZZZZ</name>
<evidence type="ECO:0000313" key="10">
    <source>
        <dbReference type="EMBL" id="MPM44212.1"/>
    </source>
</evidence>
<organism evidence="10">
    <name type="scientific">bioreactor metagenome</name>
    <dbReference type="NCBI Taxonomy" id="1076179"/>
    <lineage>
        <taxon>unclassified sequences</taxon>
        <taxon>metagenomes</taxon>
        <taxon>ecological metagenomes</taxon>
    </lineage>
</organism>
<dbReference type="HAMAP" id="MF_01930">
    <property type="entry name" value="PurN"/>
    <property type="match status" value="1"/>
</dbReference>
<dbReference type="SUPFAM" id="SSF53328">
    <property type="entry name" value="Formyltransferase"/>
    <property type="match status" value="1"/>
</dbReference>
<evidence type="ECO:0000256" key="6">
    <source>
        <dbReference type="ARBA" id="ARBA00041324"/>
    </source>
</evidence>
<evidence type="ECO:0000259" key="9">
    <source>
        <dbReference type="Pfam" id="PF00551"/>
    </source>
</evidence>
<sequence length="198" mass="21871">MNIAVFASHGGSDLQAIIDGCKNKKINGHVCAVISNNSDAYALQRARNEEIDCYCINATKHPNCSDLDMQLLDILVLHNTDMIFLAGYLKKIGIPILQKYDNRIFNIHPALLPKYGGKGMYGMNVHRAVVEAGEKVSGVTVHRVNEEYDSGDIVSQTRVDVLPNDTPESLAARILEREHSFLVEVVNNIISGKIKLGR</sequence>
<evidence type="ECO:0000256" key="7">
    <source>
        <dbReference type="ARBA" id="ARBA00041682"/>
    </source>
</evidence>
<dbReference type="NCBIfam" id="TIGR00639">
    <property type="entry name" value="PurN"/>
    <property type="match status" value="1"/>
</dbReference>
<dbReference type="GO" id="GO:0006189">
    <property type="term" value="P:'de novo' IMP biosynthetic process"/>
    <property type="evidence" value="ECO:0007669"/>
    <property type="project" value="UniProtKB-UniPathway"/>
</dbReference>
<keyword evidence="3 10" id="KW-0808">Transferase</keyword>
<comment type="caution">
    <text evidence="10">The sequence shown here is derived from an EMBL/GenBank/DDBJ whole genome shotgun (WGS) entry which is preliminary data.</text>
</comment>
<dbReference type="Pfam" id="PF00551">
    <property type="entry name" value="Formyl_trans_N"/>
    <property type="match status" value="1"/>
</dbReference>
<comment type="similarity">
    <text evidence="5">Belongs to the GART family.</text>
</comment>
<dbReference type="Gene3D" id="3.40.50.170">
    <property type="entry name" value="Formyl transferase, N-terminal domain"/>
    <property type="match status" value="1"/>
</dbReference>
<dbReference type="CDD" id="cd08645">
    <property type="entry name" value="FMT_core_GART"/>
    <property type="match status" value="1"/>
</dbReference>
<feature type="domain" description="Formyl transferase N-terminal" evidence="9">
    <location>
        <begin position="1"/>
        <end position="186"/>
    </location>
</feature>
<dbReference type="PANTHER" id="PTHR43369:SF2">
    <property type="entry name" value="PHOSPHORIBOSYLGLYCINAMIDE FORMYLTRANSFERASE"/>
    <property type="match status" value="1"/>
</dbReference>
<dbReference type="InterPro" id="IPR002376">
    <property type="entry name" value="Formyl_transf_N"/>
</dbReference>
<protein>
    <recommendedName>
        <fullName evidence="2">phosphoribosylglycinamide formyltransferase 1</fullName>
        <ecNumber evidence="2">2.1.2.2</ecNumber>
    </recommendedName>
    <alternativeName>
        <fullName evidence="7">5'-phosphoribosylglycinamide transformylase</fullName>
    </alternativeName>
    <alternativeName>
        <fullName evidence="6">GAR transformylase</fullName>
    </alternativeName>
</protein>
<comment type="catalytic activity">
    <reaction evidence="8">
        <text>N(1)-(5-phospho-beta-D-ribosyl)glycinamide + (6R)-10-formyltetrahydrofolate = N(2)-formyl-N(1)-(5-phospho-beta-D-ribosyl)glycinamide + (6S)-5,6,7,8-tetrahydrofolate + H(+)</text>
        <dbReference type="Rhea" id="RHEA:15053"/>
        <dbReference type="ChEBI" id="CHEBI:15378"/>
        <dbReference type="ChEBI" id="CHEBI:57453"/>
        <dbReference type="ChEBI" id="CHEBI:143788"/>
        <dbReference type="ChEBI" id="CHEBI:147286"/>
        <dbReference type="ChEBI" id="CHEBI:195366"/>
        <dbReference type="EC" id="2.1.2.2"/>
    </reaction>
</comment>
<gene>
    <name evidence="10" type="primary">purN_26</name>
    <name evidence="10" type="ORF">SDC9_90890</name>
</gene>
<dbReference type="PROSITE" id="PS00373">
    <property type="entry name" value="GART"/>
    <property type="match status" value="1"/>
</dbReference>
<comment type="pathway">
    <text evidence="1">Purine metabolism; IMP biosynthesis via de novo pathway; N(2)-formyl-N(1)-(5-phospho-D-ribosyl)glycinamide from N(1)-(5-phospho-D-ribosyl)glycinamide (10-formyl THF route): step 1/1.</text>
</comment>
<evidence type="ECO:0000256" key="2">
    <source>
        <dbReference type="ARBA" id="ARBA00012254"/>
    </source>
</evidence>
<proteinExistence type="inferred from homology"/>
<dbReference type="GO" id="GO:0004644">
    <property type="term" value="F:phosphoribosylglycinamide formyltransferase activity"/>
    <property type="evidence" value="ECO:0007669"/>
    <property type="project" value="UniProtKB-EC"/>
</dbReference>
<dbReference type="InterPro" id="IPR001555">
    <property type="entry name" value="GART_AS"/>
</dbReference>
<accession>A0A644ZTM6</accession>
<evidence type="ECO:0000256" key="8">
    <source>
        <dbReference type="ARBA" id="ARBA00047664"/>
    </source>
</evidence>
<dbReference type="GO" id="GO:0005737">
    <property type="term" value="C:cytoplasm"/>
    <property type="evidence" value="ECO:0007669"/>
    <property type="project" value="TreeGrafter"/>
</dbReference>
<keyword evidence="4" id="KW-0658">Purine biosynthesis</keyword>
<evidence type="ECO:0000256" key="4">
    <source>
        <dbReference type="ARBA" id="ARBA00022755"/>
    </source>
</evidence>
<dbReference type="InterPro" id="IPR036477">
    <property type="entry name" value="Formyl_transf_N_sf"/>
</dbReference>
<evidence type="ECO:0000256" key="1">
    <source>
        <dbReference type="ARBA" id="ARBA00005054"/>
    </source>
</evidence>
<dbReference type="AlphaFoldDB" id="A0A644ZTM6"/>